<evidence type="ECO:0000256" key="1">
    <source>
        <dbReference type="SAM" id="SignalP"/>
    </source>
</evidence>
<feature type="chain" id="PRO_5040973427" description="Secreted protein" evidence="1">
    <location>
        <begin position="46"/>
        <end position="132"/>
    </location>
</feature>
<reference evidence="2" key="1">
    <citation type="submission" date="2023-03" db="EMBL/GenBank/DDBJ databases">
        <title>Actinoallomurus iriomotensis NBRC 103681.</title>
        <authorList>
            <person name="Ichikawa N."/>
            <person name="Sato H."/>
            <person name="Tonouchi N."/>
        </authorList>
    </citation>
    <scope>NUCLEOTIDE SEQUENCE</scope>
    <source>
        <strain evidence="2">NBRC 103681</strain>
    </source>
</reference>
<organism evidence="2 3">
    <name type="scientific">Actinoallomurus iriomotensis</name>
    <dbReference type="NCBI Taxonomy" id="478107"/>
    <lineage>
        <taxon>Bacteria</taxon>
        <taxon>Bacillati</taxon>
        <taxon>Actinomycetota</taxon>
        <taxon>Actinomycetes</taxon>
        <taxon>Streptosporangiales</taxon>
        <taxon>Thermomonosporaceae</taxon>
        <taxon>Actinoallomurus</taxon>
    </lineage>
</organism>
<proteinExistence type="predicted"/>
<evidence type="ECO:0008006" key="4">
    <source>
        <dbReference type="Google" id="ProtNLM"/>
    </source>
</evidence>
<dbReference type="AlphaFoldDB" id="A0A9W6VPP1"/>
<gene>
    <name evidence="2" type="ORF">Airi01_084200</name>
</gene>
<keyword evidence="1" id="KW-0732">Signal</keyword>
<feature type="signal peptide" evidence="1">
    <location>
        <begin position="1"/>
        <end position="45"/>
    </location>
</feature>
<name>A0A9W6VPP1_9ACTN</name>
<dbReference type="Proteomes" id="UP001165135">
    <property type="component" value="Unassembled WGS sequence"/>
</dbReference>
<dbReference type="EMBL" id="BSTJ01000013">
    <property type="protein sequence ID" value="GLY80153.1"/>
    <property type="molecule type" value="Genomic_DNA"/>
</dbReference>
<evidence type="ECO:0000313" key="3">
    <source>
        <dbReference type="Proteomes" id="UP001165135"/>
    </source>
</evidence>
<evidence type="ECO:0000313" key="2">
    <source>
        <dbReference type="EMBL" id="GLY80153.1"/>
    </source>
</evidence>
<comment type="caution">
    <text evidence="2">The sequence shown here is derived from an EMBL/GenBank/DDBJ whole genome shotgun (WGS) entry which is preliminary data.</text>
</comment>
<protein>
    <recommendedName>
        <fullName evidence="4">Secreted protein</fullName>
    </recommendedName>
</protein>
<accession>A0A9W6VPP1</accession>
<sequence>MGTRIPQRTAVFYSEWGSCMRKLCTLGTGVLALAAVLGSGAAANADDAGRAGKKVDGYQVVVLPNANVGNFTRRTVYCPAGKHVIGGGGEAQGNDAILVGSFPTSDGRGWIALGRQNRYSTVGISVYAICAF</sequence>